<name>A0ABP8FB82_9BACT</name>
<comment type="caution">
    <text evidence="1">The sequence shown here is derived from an EMBL/GenBank/DDBJ whole genome shotgun (WGS) entry which is preliminary data.</text>
</comment>
<sequence length="74" mass="8612">MKSYSTNPSFRERKTPAAALAVWYESLLTADVRNLRTILAYCVKRGLPFRRFLVEKALRKVEEREMAIRHLTAA</sequence>
<dbReference type="Proteomes" id="UP001501844">
    <property type="component" value="Unassembled WGS sequence"/>
</dbReference>
<protein>
    <recommendedName>
        <fullName evidence="3">Transposase</fullName>
    </recommendedName>
</protein>
<proteinExistence type="predicted"/>
<reference evidence="2" key="1">
    <citation type="journal article" date="2019" name="Int. J. Syst. Evol. Microbiol.">
        <title>The Global Catalogue of Microorganisms (GCM) 10K type strain sequencing project: providing services to taxonomists for standard genome sequencing and annotation.</title>
        <authorList>
            <consortium name="The Broad Institute Genomics Platform"/>
            <consortium name="The Broad Institute Genome Sequencing Center for Infectious Disease"/>
            <person name="Wu L."/>
            <person name="Ma J."/>
        </authorList>
    </citation>
    <scope>NUCLEOTIDE SEQUENCE [LARGE SCALE GENOMIC DNA]</scope>
    <source>
        <strain evidence="2">JCM 17917</strain>
    </source>
</reference>
<evidence type="ECO:0000313" key="1">
    <source>
        <dbReference type="EMBL" id="GAA4299585.1"/>
    </source>
</evidence>
<dbReference type="EMBL" id="BAABGX010000001">
    <property type="protein sequence ID" value="GAA4299585.1"/>
    <property type="molecule type" value="Genomic_DNA"/>
</dbReference>
<keyword evidence="2" id="KW-1185">Reference proteome</keyword>
<gene>
    <name evidence="1" type="ORF">GCM10023183_08990</name>
</gene>
<accession>A0ABP8FB82</accession>
<evidence type="ECO:0008006" key="3">
    <source>
        <dbReference type="Google" id="ProtNLM"/>
    </source>
</evidence>
<evidence type="ECO:0000313" key="2">
    <source>
        <dbReference type="Proteomes" id="UP001501844"/>
    </source>
</evidence>
<organism evidence="1 2">
    <name type="scientific">Nibribacter koreensis</name>
    <dbReference type="NCBI Taxonomy" id="1084519"/>
    <lineage>
        <taxon>Bacteria</taxon>
        <taxon>Pseudomonadati</taxon>
        <taxon>Bacteroidota</taxon>
        <taxon>Cytophagia</taxon>
        <taxon>Cytophagales</taxon>
        <taxon>Hymenobacteraceae</taxon>
        <taxon>Nibribacter</taxon>
    </lineage>
</organism>
<dbReference type="RefSeq" id="WP_345162761.1">
    <property type="nucleotide sequence ID" value="NZ_BAABGX010000001.1"/>
</dbReference>